<accession>A0A380GKI2</accession>
<dbReference type="Gene3D" id="1.10.10.10">
    <property type="entry name" value="Winged helix-like DNA-binding domain superfamily/Winged helix DNA-binding domain"/>
    <property type="match status" value="1"/>
</dbReference>
<dbReference type="Pfam" id="PF08279">
    <property type="entry name" value="HTH_11"/>
    <property type="match status" value="1"/>
</dbReference>
<dbReference type="AlphaFoldDB" id="A0A380GKI2"/>
<dbReference type="RefSeq" id="WP_103372811.1">
    <property type="nucleotide sequence ID" value="NZ_BMCF01000001.1"/>
</dbReference>
<dbReference type="CDD" id="cd05568">
    <property type="entry name" value="PTS_IIB_bgl_like"/>
    <property type="match status" value="1"/>
</dbReference>
<evidence type="ECO:0000313" key="10">
    <source>
        <dbReference type="EMBL" id="SUM54087.1"/>
    </source>
</evidence>
<sequence>MLKRHTKLIQLFMSNKNYYLSGDEIASYLNVSNRTVRNDIQYINSEIINSLITSVKGKGYKINYNRYSEETLETLIQTFLTQENEILLKLGYELLMYQKPITIEQIETEFTITKKEAHDYVNRIQAWCRSFGIEVDIKKKKGITIIGNEMDVRNAILHLNQLSTKNKTVEALIFNEMPQAHIKTIFHIIKATLKQHDIQTSDLRIEQLLIHLIIIIKRERASETSWVVNEEAQEIAEQCIKDINYKLAYRLSNETAQLFSFFISYYFNKYDLGLETIFVESYIDRMIYQMEQHIGINFTNDDILRENVYAHFSRTYLRIVKNVYINNPLTDEIKKYYPFVFNALYETVYHLEKDSKLSLVEDEIAFLALHFQSSIDRNNREEINIVITCYYGLGISSLLEAKIANLDDHIKIIDTLRLELLATYDFSNIDALITTHPIDTTNLPDTLKVIEVSPLLSDGDVNEIKTFINHKRNPVLKQSEISDIQFDVQTITSEVAASHVFEKAQEFLTQQYAITETYMQSAIEREQFSSTYIGNGISIPHGNPKEVMKSHVLIFKNPQGFIWKQHKVKLVFFLVITENDAPVMKKLIHLIAKLSEHDVDQIMTMETQKLKQHIIKLIKA</sequence>
<dbReference type="SUPFAM" id="SSF46785">
    <property type="entry name" value="Winged helix' DNA-binding domain"/>
    <property type="match status" value="1"/>
</dbReference>
<dbReference type="InterPro" id="IPR011608">
    <property type="entry name" value="PRD"/>
</dbReference>
<keyword evidence="12" id="KW-1185">Reference proteome</keyword>
<keyword evidence="5" id="KW-0804">Transcription</keyword>
<dbReference type="InterPro" id="IPR013196">
    <property type="entry name" value="HTH_11"/>
</dbReference>
<evidence type="ECO:0000259" key="6">
    <source>
        <dbReference type="PROSITE" id="PS51094"/>
    </source>
</evidence>
<feature type="domain" description="PRD" evidence="8">
    <location>
        <begin position="274"/>
        <end position="381"/>
    </location>
</feature>
<evidence type="ECO:0000256" key="2">
    <source>
        <dbReference type="ARBA" id="ARBA00022737"/>
    </source>
</evidence>
<feature type="domain" description="PTS EIIB type-2" evidence="7">
    <location>
        <begin position="383"/>
        <end position="476"/>
    </location>
</feature>
<dbReference type="Pfam" id="PF00874">
    <property type="entry name" value="PRD"/>
    <property type="match status" value="1"/>
</dbReference>
<evidence type="ECO:0000256" key="5">
    <source>
        <dbReference type="ARBA" id="ARBA00023163"/>
    </source>
</evidence>
<dbReference type="InterPro" id="IPR013011">
    <property type="entry name" value="PTS_EIIB_2"/>
</dbReference>
<gene>
    <name evidence="10" type="primary">licR_4</name>
    <name evidence="9" type="ORF">J3T88_03370</name>
    <name evidence="10" type="ORF">NCTC13834_00371</name>
</gene>
<dbReference type="Proteomes" id="UP000254412">
    <property type="component" value="Unassembled WGS sequence"/>
</dbReference>
<dbReference type="PROSITE" id="PS51094">
    <property type="entry name" value="PTS_EIIA_TYPE_2"/>
    <property type="match status" value="1"/>
</dbReference>
<dbReference type="PROSITE" id="PS51372">
    <property type="entry name" value="PRD_2"/>
    <property type="match status" value="1"/>
</dbReference>
<dbReference type="GO" id="GO:0008982">
    <property type="term" value="F:protein-N(PI)-phosphohistidine-sugar phosphotransferase activity"/>
    <property type="evidence" value="ECO:0007669"/>
    <property type="project" value="InterPro"/>
</dbReference>
<evidence type="ECO:0000259" key="8">
    <source>
        <dbReference type="PROSITE" id="PS51372"/>
    </source>
</evidence>
<feature type="domain" description="PTS EIIA type-2" evidence="6">
    <location>
        <begin position="477"/>
        <end position="620"/>
    </location>
</feature>
<comment type="subunit">
    <text evidence="1">Homodimer or homotrimer. Seems to be a monomer when not phosphorylated.</text>
</comment>
<dbReference type="Pfam" id="PF00359">
    <property type="entry name" value="PTS_EIIA_2"/>
    <property type="match status" value="1"/>
</dbReference>
<dbReference type="PROSITE" id="PS51099">
    <property type="entry name" value="PTS_EIIB_TYPE_2"/>
    <property type="match status" value="1"/>
</dbReference>
<dbReference type="InterPro" id="IPR002178">
    <property type="entry name" value="PTS_EIIA_type-2_dom"/>
</dbReference>
<dbReference type="Pfam" id="PF05043">
    <property type="entry name" value="Mga"/>
    <property type="match status" value="1"/>
</dbReference>
<evidence type="ECO:0000256" key="1">
    <source>
        <dbReference type="ARBA" id="ARBA00011798"/>
    </source>
</evidence>
<dbReference type="Gene3D" id="1.10.1790.10">
    <property type="entry name" value="PRD domain"/>
    <property type="match status" value="1"/>
</dbReference>
<keyword evidence="4" id="KW-0010">Activator</keyword>
<evidence type="ECO:0000313" key="12">
    <source>
        <dbReference type="Proteomes" id="UP000664081"/>
    </source>
</evidence>
<dbReference type="InterPro" id="IPR050661">
    <property type="entry name" value="BglG_antiterminators"/>
</dbReference>
<evidence type="ECO:0000256" key="3">
    <source>
        <dbReference type="ARBA" id="ARBA00023015"/>
    </source>
</evidence>
<protein>
    <submittedName>
        <fullName evidence="10">Putative transcriptional regulator</fullName>
    </submittedName>
    <submittedName>
        <fullName evidence="9">Transcription antiterminator</fullName>
    </submittedName>
</protein>
<dbReference type="PANTHER" id="PTHR30185:SF12">
    <property type="entry name" value="TRANSCRIPTIONAL REGULATOR MANR"/>
    <property type="match status" value="1"/>
</dbReference>
<dbReference type="InterPro" id="IPR036388">
    <property type="entry name" value="WH-like_DNA-bd_sf"/>
</dbReference>
<dbReference type="InterPro" id="IPR036390">
    <property type="entry name" value="WH_DNA-bd_sf"/>
</dbReference>
<keyword evidence="2" id="KW-0677">Repeat</keyword>
<evidence type="ECO:0000313" key="9">
    <source>
        <dbReference type="EMBL" id="MBO1226362.1"/>
    </source>
</evidence>
<evidence type="ECO:0000256" key="4">
    <source>
        <dbReference type="ARBA" id="ARBA00023159"/>
    </source>
</evidence>
<dbReference type="GO" id="GO:0009401">
    <property type="term" value="P:phosphoenolpyruvate-dependent sugar phosphotransferase system"/>
    <property type="evidence" value="ECO:0007669"/>
    <property type="project" value="InterPro"/>
</dbReference>
<organism evidence="10 11">
    <name type="scientific">Staphylococcus nepalensis</name>
    <dbReference type="NCBI Taxonomy" id="214473"/>
    <lineage>
        <taxon>Bacteria</taxon>
        <taxon>Bacillati</taxon>
        <taxon>Bacillota</taxon>
        <taxon>Bacilli</taxon>
        <taxon>Bacillales</taxon>
        <taxon>Staphylococcaceae</taxon>
        <taxon>Staphylococcus</taxon>
    </lineage>
</organism>
<reference evidence="9 12" key="2">
    <citation type="submission" date="2021-03" db="EMBL/GenBank/DDBJ databases">
        <title>Staphylococci and Mammaliicocci in bats.</title>
        <authorList>
            <person name="Fountain K."/>
        </authorList>
    </citation>
    <scope>NUCLEOTIDE SEQUENCE [LARGE SCALE GENOMIC DNA]</scope>
    <source>
        <strain evidence="9 12">18_1_E_SW</strain>
    </source>
</reference>
<evidence type="ECO:0000259" key="7">
    <source>
        <dbReference type="PROSITE" id="PS51099"/>
    </source>
</evidence>
<dbReference type="GO" id="GO:0006355">
    <property type="term" value="P:regulation of DNA-templated transcription"/>
    <property type="evidence" value="ECO:0007669"/>
    <property type="project" value="InterPro"/>
</dbReference>
<dbReference type="InterPro" id="IPR007737">
    <property type="entry name" value="Mga_HTH"/>
</dbReference>
<evidence type="ECO:0000313" key="11">
    <source>
        <dbReference type="Proteomes" id="UP000254412"/>
    </source>
</evidence>
<reference evidence="10 11" key="1">
    <citation type="submission" date="2018-06" db="EMBL/GenBank/DDBJ databases">
        <authorList>
            <consortium name="Pathogen Informatics"/>
            <person name="Doyle S."/>
        </authorList>
    </citation>
    <scope>NUCLEOTIDE SEQUENCE [LARGE SCALE GENOMIC DNA]</scope>
    <source>
        <strain evidence="10 11">NCTC13834</strain>
    </source>
</reference>
<dbReference type="EMBL" id="UHDS01000001">
    <property type="protein sequence ID" value="SUM54087.1"/>
    <property type="molecule type" value="Genomic_DNA"/>
</dbReference>
<keyword evidence="3" id="KW-0805">Transcription regulation</keyword>
<dbReference type="Gene3D" id="3.40.930.10">
    <property type="entry name" value="Mannitol-specific EII, Chain A"/>
    <property type="match status" value="1"/>
</dbReference>
<dbReference type="SUPFAM" id="SSF63520">
    <property type="entry name" value="PTS-regulatory domain, PRD"/>
    <property type="match status" value="1"/>
</dbReference>
<dbReference type="Proteomes" id="UP000664081">
    <property type="component" value="Unassembled WGS sequence"/>
</dbReference>
<dbReference type="EMBL" id="JAFNLT010000002">
    <property type="protein sequence ID" value="MBO1226362.1"/>
    <property type="molecule type" value="Genomic_DNA"/>
</dbReference>
<dbReference type="SUPFAM" id="SSF55804">
    <property type="entry name" value="Phoshotransferase/anion transport protein"/>
    <property type="match status" value="1"/>
</dbReference>
<name>A0A380GKI2_9STAP</name>
<proteinExistence type="predicted"/>
<dbReference type="PANTHER" id="PTHR30185">
    <property type="entry name" value="CRYPTIC BETA-GLUCOSIDE BGL OPERON ANTITERMINATOR"/>
    <property type="match status" value="1"/>
</dbReference>
<dbReference type="InterPro" id="IPR036634">
    <property type="entry name" value="PRD_sf"/>
</dbReference>
<dbReference type="InterPro" id="IPR016152">
    <property type="entry name" value="PTrfase/Anion_transptr"/>
</dbReference>